<dbReference type="CDD" id="cd01948">
    <property type="entry name" value="EAL"/>
    <property type="match status" value="1"/>
</dbReference>
<dbReference type="SUPFAM" id="SSF55781">
    <property type="entry name" value="GAF domain-like"/>
    <property type="match status" value="1"/>
</dbReference>
<dbReference type="Pfam" id="PF01590">
    <property type="entry name" value="GAF"/>
    <property type="match status" value="1"/>
</dbReference>
<gene>
    <name evidence="3" type="ORF">OJ997_35930</name>
</gene>
<dbReference type="AlphaFoldDB" id="A0A9X3SF74"/>
<evidence type="ECO:0000313" key="4">
    <source>
        <dbReference type="Proteomes" id="UP001147653"/>
    </source>
</evidence>
<sequence>MSSVPFNWAAHQLTEYLTLLGTCETVDAALDAGVERAADAFDAEHGVVVRDGVVLTSIGFGAGSAPSADWTSGEGVLCAPLDDGVLAVSRADEPFTVEEAALLRGMARALAQTVRTLELVHSLRSRQALLERLAEIQRSIVDRTDLAALLQSIVDGACDLVGDEIGALWLMDQDMLTLVASAGIGAESLEKRRNLPHAMPTGLVVLDEPDQPELRNEDAEAVMVAPVSRNGVRCGILTVASRHAGRRYGPDEREAMVAFAEHASVALTDARNHADAVHRALHDPLTNLPNRSLFVDRLRQAEQRALRNGTAVGVLFLDLDGFKTINDSLGHGRGDELLIAVAGRLHDALRAGDTAARLGGDEFAVLVDGLVDEREALGVAQRMLDALRPPVPLAGKPVMVRASIGVATATGPGGDLLRDADLAMYQAKAQGRDRVVSFDGEMHAAMVASVAMEHELRLALEHGGLSLAFQPIVDLETGRLRAAEALCRWTVPPCEFIPLAETTGLIVPLGAWVLEEACQTAAGWPDHVLVSVNVSSVQLRSSEFVATVAGALERSGLEASRLYLEVTESVLMTDVERTASLLRELKALGVRIAIDDFGTGHSSLQYLQQLPLDALKIPKPFVDTLEEGGQLARAILDLGRSFGLAVVAEGIETETQREALRALGCTKGQGFLFARPMSANELLSTV</sequence>
<protein>
    <submittedName>
        <fullName evidence="3">EAL domain-containing protein</fullName>
    </submittedName>
</protein>
<accession>A0A9X3SF74</accession>
<dbReference type="NCBIfam" id="TIGR00254">
    <property type="entry name" value="GGDEF"/>
    <property type="match status" value="1"/>
</dbReference>
<dbReference type="SMART" id="SM00052">
    <property type="entry name" value="EAL"/>
    <property type="match status" value="1"/>
</dbReference>
<dbReference type="Proteomes" id="UP001147653">
    <property type="component" value="Unassembled WGS sequence"/>
</dbReference>
<evidence type="ECO:0000259" key="1">
    <source>
        <dbReference type="PROSITE" id="PS50883"/>
    </source>
</evidence>
<dbReference type="PANTHER" id="PTHR44757">
    <property type="entry name" value="DIGUANYLATE CYCLASE DGCP"/>
    <property type="match status" value="1"/>
</dbReference>
<dbReference type="EMBL" id="JAPDDP010000141">
    <property type="protein sequence ID" value="MDA0185750.1"/>
    <property type="molecule type" value="Genomic_DNA"/>
</dbReference>
<dbReference type="PROSITE" id="PS50887">
    <property type="entry name" value="GGDEF"/>
    <property type="match status" value="1"/>
</dbReference>
<dbReference type="Gene3D" id="3.30.450.40">
    <property type="match status" value="1"/>
</dbReference>
<name>A0A9X3SF74_9ACTN</name>
<dbReference type="Gene3D" id="3.30.70.270">
    <property type="match status" value="1"/>
</dbReference>
<dbReference type="InterPro" id="IPR000160">
    <property type="entry name" value="GGDEF_dom"/>
</dbReference>
<organism evidence="3 4">
    <name type="scientific">Solirubrobacter phytolaccae</name>
    <dbReference type="NCBI Taxonomy" id="1404360"/>
    <lineage>
        <taxon>Bacteria</taxon>
        <taxon>Bacillati</taxon>
        <taxon>Actinomycetota</taxon>
        <taxon>Thermoleophilia</taxon>
        <taxon>Solirubrobacterales</taxon>
        <taxon>Solirubrobacteraceae</taxon>
        <taxon>Solirubrobacter</taxon>
    </lineage>
</organism>
<evidence type="ECO:0000313" key="3">
    <source>
        <dbReference type="EMBL" id="MDA0185750.1"/>
    </source>
</evidence>
<dbReference type="InterPro" id="IPR029787">
    <property type="entry name" value="Nucleotide_cyclase"/>
</dbReference>
<proteinExistence type="predicted"/>
<dbReference type="InterPro" id="IPR043128">
    <property type="entry name" value="Rev_trsase/Diguanyl_cyclase"/>
</dbReference>
<evidence type="ECO:0000259" key="2">
    <source>
        <dbReference type="PROSITE" id="PS50887"/>
    </source>
</evidence>
<keyword evidence="4" id="KW-1185">Reference proteome</keyword>
<feature type="domain" description="GGDEF" evidence="2">
    <location>
        <begin position="310"/>
        <end position="440"/>
    </location>
</feature>
<dbReference type="InterPro" id="IPR029016">
    <property type="entry name" value="GAF-like_dom_sf"/>
</dbReference>
<dbReference type="SUPFAM" id="SSF141868">
    <property type="entry name" value="EAL domain-like"/>
    <property type="match status" value="1"/>
</dbReference>
<dbReference type="Gene3D" id="3.20.20.450">
    <property type="entry name" value="EAL domain"/>
    <property type="match status" value="1"/>
</dbReference>
<dbReference type="InterPro" id="IPR035919">
    <property type="entry name" value="EAL_sf"/>
</dbReference>
<dbReference type="Pfam" id="PF00563">
    <property type="entry name" value="EAL"/>
    <property type="match status" value="1"/>
</dbReference>
<comment type="caution">
    <text evidence="3">The sequence shown here is derived from an EMBL/GenBank/DDBJ whole genome shotgun (WGS) entry which is preliminary data.</text>
</comment>
<dbReference type="PROSITE" id="PS50883">
    <property type="entry name" value="EAL"/>
    <property type="match status" value="1"/>
</dbReference>
<reference evidence="3" key="1">
    <citation type="submission" date="2022-10" db="EMBL/GenBank/DDBJ databases">
        <title>The WGS of Solirubrobacter phytolaccae KCTC 29190.</title>
        <authorList>
            <person name="Jiang Z."/>
        </authorList>
    </citation>
    <scope>NUCLEOTIDE SEQUENCE</scope>
    <source>
        <strain evidence="3">KCTC 29190</strain>
    </source>
</reference>
<dbReference type="Pfam" id="PF00990">
    <property type="entry name" value="GGDEF"/>
    <property type="match status" value="1"/>
</dbReference>
<dbReference type="InterPro" id="IPR003018">
    <property type="entry name" value="GAF"/>
</dbReference>
<dbReference type="SMART" id="SM00065">
    <property type="entry name" value="GAF"/>
    <property type="match status" value="1"/>
</dbReference>
<dbReference type="InterPro" id="IPR001633">
    <property type="entry name" value="EAL_dom"/>
</dbReference>
<dbReference type="InterPro" id="IPR052155">
    <property type="entry name" value="Biofilm_reg_signaling"/>
</dbReference>
<dbReference type="RefSeq" id="WP_270030270.1">
    <property type="nucleotide sequence ID" value="NZ_JAPDDP010000141.1"/>
</dbReference>
<dbReference type="CDD" id="cd01949">
    <property type="entry name" value="GGDEF"/>
    <property type="match status" value="1"/>
</dbReference>
<dbReference type="SMART" id="SM00267">
    <property type="entry name" value="GGDEF"/>
    <property type="match status" value="1"/>
</dbReference>
<feature type="domain" description="EAL" evidence="1">
    <location>
        <begin position="449"/>
        <end position="686"/>
    </location>
</feature>
<dbReference type="SUPFAM" id="SSF55073">
    <property type="entry name" value="Nucleotide cyclase"/>
    <property type="match status" value="1"/>
</dbReference>
<dbReference type="PANTHER" id="PTHR44757:SF2">
    <property type="entry name" value="BIOFILM ARCHITECTURE MAINTENANCE PROTEIN MBAA"/>
    <property type="match status" value="1"/>
</dbReference>